<dbReference type="EMBL" id="CM002289">
    <property type="protein sequence ID" value="ESW28817.1"/>
    <property type="molecule type" value="Genomic_DNA"/>
</dbReference>
<dbReference type="AlphaFoldDB" id="V7CF61"/>
<evidence type="ECO:0000259" key="2">
    <source>
        <dbReference type="Pfam" id="PF02037"/>
    </source>
</evidence>
<dbReference type="InterPro" id="IPR056116">
    <property type="entry name" value="DUF7699"/>
</dbReference>
<reference evidence="5" key="1">
    <citation type="journal article" date="2014" name="Nat. Genet.">
        <title>A reference genome for common bean and genome-wide analysis of dual domestications.</title>
        <authorList>
            <person name="Schmutz J."/>
            <person name="McClean P.E."/>
            <person name="Mamidi S."/>
            <person name="Wu G.A."/>
            <person name="Cannon S.B."/>
            <person name="Grimwood J."/>
            <person name="Jenkins J."/>
            <person name="Shu S."/>
            <person name="Song Q."/>
            <person name="Chavarro C."/>
            <person name="Torres-Torres M."/>
            <person name="Geffroy V."/>
            <person name="Moghaddam S.M."/>
            <person name="Gao D."/>
            <person name="Abernathy B."/>
            <person name="Barry K."/>
            <person name="Blair M."/>
            <person name="Brick M.A."/>
            <person name="Chovatia M."/>
            <person name="Gepts P."/>
            <person name="Goodstein D.M."/>
            <person name="Gonzales M."/>
            <person name="Hellsten U."/>
            <person name="Hyten D.L."/>
            <person name="Jia G."/>
            <person name="Kelly J.D."/>
            <person name="Kudrna D."/>
            <person name="Lee R."/>
            <person name="Richard M.M."/>
            <person name="Miklas P.N."/>
            <person name="Osorno J.M."/>
            <person name="Rodrigues J."/>
            <person name="Thareau V."/>
            <person name="Urrea C.A."/>
            <person name="Wang M."/>
            <person name="Yu Y."/>
            <person name="Zhang M."/>
            <person name="Wing R.A."/>
            <person name="Cregan P.B."/>
            <person name="Rokhsar D.S."/>
            <person name="Jackson S.A."/>
        </authorList>
    </citation>
    <scope>NUCLEOTIDE SEQUENCE [LARGE SCALE GENOMIC DNA]</scope>
    <source>
        <strain evidence="5">cv. G19833</strain>
    </source>
</reference>
<feature type="compositionally biased region" description="Basic and acidic residues" evidence="1">
    <location>
        <begin position="276"/>
        <end position="286"/>
    </location>
</feature>
<proteinExistence type="predicted"/>
<feature type="compositionally biased region" description="Basic and acidic residues" evidence="1">
    <location>
        <begin position="298"/>
        <end position="309"/>
    </location>
</feature>
<evidence type="ECO:0000259" key="3">
    <source>
        <dbReference type="Pfam" id="PF24766"/>
    </source>
</evidence>
<evidence type="ECO:0000313" key="5">
    <source>
        <dbReference type="Proteomes" id="UP000000226"/>
    </source>
</evidence>
<feature type="region of interest" description="Disordered" evidence="1">
    <location>
        <begin position="1"/>
        <end position="81"/>
    </location>
</feature>
<feature type="compositionally biased region" description="Polar residues" evidence="1">
    <location>
        <begin position="312"/>
        <end position="324"/>
    </location>
</feature>
<dbReference type="Pfam" id="PF24766">
    <property type="entry name" value="DUF7699"/>
    <property type="match status" value="1"/>
</dbReference>
<feature type="domain" description="SAP" evidence="2">
    <location>
        <begin position="95"/>
        <end position="131"/>
    </location>
</feature>
<keyword evidence="5" id="KW-1185">Reference proteome</keyword>
<dbReference type="OMA" id="FSKVTRH"/>
<evidence type="ECO:0000313" key="4">
    <source>
        <dbReference type="EMBL" id="ESW28817.1"/>
    </source>
</evidence>
<dbReference type="STRING" id="3885.V7CF61"/>
<dbReference type="OrthoDB" id="690722at2759"/>
<gene>
    <name evidence="4" type="ORF">PHAVU_002G020700g</name>
</gene>
<dbReference type="PANTHER" id="PTHR35323">
    <property type="entry name" value="SAP DOMAIN-CONTAINING PROTEIN"/>
    <property type="match status" value="1"/>
</dbReference>
<dbReference type="eggNOG" id="ENOG502QRQA">
    <property type="taxonomic scope" value="Eukaryota"/>
</dbReference>
<protein>
    <submittedName>
        <fullName evidence="4">Uncharacterized protein</fullName>
    </submittedName>
</protein>
<dbReference type="Proteomes" id="UP000000226">
    <property type="component" value="Chromosome 2"/>
</dbReference>
<feature type="region of interest" description="Disordered" evidence="1">
    <location>
        <begin position="253"/>
        <end position="333"/>
    </location>
</feature>
<dbReference type="Gramene" id="ESW28817">
    <property type="protein sequence ID" value="ESW28817"/>
    <property type="gene ID" value="PHAVU_002G020700g"/>
</dbReference>
<feature type="compositionally biased region" description="Basic residues" evidence="1">
    <location>
        <begin position="253"/>
        <end position="271"/>
    </location>
</feature>
<evidence type="ECO:0000256" key="1">
    <source>
        <dbReference type="SAM" id="MobiDB-lite"/>
    </source>
</evidence>
<dbReference type="SMR" id="V7CF61"/>
<accession>V7CF61</accession>
<organism evidence="4 5">
    <name type="scientific">Phaseolus vulgaris</name>
    <name type="common">Kidney bean</name>
    <name type="synonym">French bean</name>
    <dbReference type="NCBI Taxonomy" id="3885"/>
    <lineage>
        <taxon>Eukaryota</taxon>
        <taxon>Viridiplantae</taxon>
        <taxon>Streptophyta</taxon>
        <taxon>Embryophyta</taxon>
        <taxon>Tracheophyta</taxon>
        <taxon>Spermatophyta</taxon>
        <taxon>Magnoliopsida</taxon>
        <taxon>eudicotyledons</taxon>
        <taxon>Gunneridae</taxon>
        <taxon>Pentapetalae</taxon>
        <taxon>rosids</taxon>
        <taxon>fabids</taxon>
        <taxon>Fabales</taxon>
        <taxon>Fabaceae</taxon>
        <taxon>Papilionoideae</taxon>
        <taxon>50 kb inversion clade</taxon>
        <taxon>NPAAA clade</taxon>
        <taxon>indigoferoid/millettioid clade</taxon>
        <taxon>Phaseoleae</taxon>
        <taxon>Phaseolus</taxon>
    </lineage>
</organism>
<feature type="compositionally biased region" description="Acidic residues" evidence="1">
    <location>
        <begin position="30"/>
        <end position="81"/>
    </location>
</feature>
<feature type="domain" description="DUF7699" evidence="3">
    <location>
        <begin position="155"/>
        <end position="239"/>
    </location>
</feature>
<sequence>MDQMRGKTIVMVSSSSEEEEEGEASHSEESDCEDSDYEDSDCEDNDYEDSDCEDSDCDCEDSDCDEASESESDDNDVDDSSLSDKVVTLLREGKDIESLKLKKCKAYLRNHGLRIAGNRDVCVARIREHWRLKYGSGYTLYPQSSFTINCTGDVCTGDVVMFRQKVYEKFSKVTRHGKILGNRTVAGRVVKESYGAAKQQHTFTVEVFWSTGVRKLPPLSPLLVKGRNLYKQKTYRQRWKNEADRIEVLNEKHKRGAAARSKRALKNKKRSCFANESKDSKRPHEIHNKKRSKSGRSCVDKVRHQDGFRKANNFQPRKATSSTQETRKENASSRAFRYTWGSHHSDEFDRYQVPVYPLYDSYPQSAYRYHVNFQSRNVPSEFFYHNRGLIPPSRPRVGEFTTRSQHLVFNDNRHA</sequence>
<dbReference type="InterPro" id="IPR003034">
    <property type="entry name" value="SAP_dom"/>
</dbReference>
<dbReference type="PANTHER" id="PTHR35323:SF2">
    <property type="entry name" value="SAP DOMAIN-CONTAINING PROTEIN"/>
    <property type="match status" value="1"/>
</dbReference>
<dbReference type="Pfam" id="PF02037">
    <property type="entry name" value="SAP"/>
    <property type="match status" value="1"/>
</dbReference>
<name>V7CF61_PHAVU</name>